<dbReference type="Proteomes" id="UP001187192">
    <property type="component" value="Unassembled WGS sequence"/>
</dbReference>
<comment type="caution">
    <text evidence="1">The sequence shown here is derived from an EMBL/GenBank/DDBJ whole genome shotgun (WGS) entry which is preliminary data.</text>
</comment>
<dbReference type="AlphaFoldDB" id="A0AA88CLM8"/>
<protein>
    <submittedName>
        <fullName evidence="1">Uncharacterized protein</fullName>
    </submittedName>
</protein>
<dbReference type="EMBL" id="BTGU01002734">
    <property type="protein sequence ID" value="GMN21371.1"/>
    <property type="molecule type" value="Genomic_DNA"/>
</dbReference>
<gene>
    <name evidence="1" type="ORF">TIFTF001_043297</name>
</gene>
<sequence>MSNKQQAIHQEIRHCFPSKPQECSQAPRRVMSSRPKSFSWFMNLYPLESSLNTSINIEKSGVLKSRKARLRISTERGVHQVDESARSTQSG</sequence>
<keyword evidence="2" id="KW-1185">Reference proteome</keyword>
<evidence type="ECO:0000313" key="2">
    <source>
        <dbReference type="Proteomes" id="UP001187192"/>
    </source>
</evidence>
<proteinExistence type="predicted"/>
<organism evidence="1 2">
    <name type="scientific">Ficus carica</name>
    <name type="common">Common fig</name>
    <dbReference type="NCBI Taxonomy" id="3494"/>
    <lineage>
        <taxon>Eukaryota</taxon>
        <taxon>Viridiplantae</taxon>
        <taxon>Streptophyta</taxon>
        <taxon>Embryophyta</taxon>
        <taxon>Tracheophyta</taxon>
        <taxon>Spermatophyta</taxon>
        <taxon>Magnoliopsida</taxon>
        <taxon>eudicotyledons</taxon>
        <taxon>Gunneridae</taxon>
        <taxon>Pentapetalae</taxon>
        <taxon>rosids</taxon>
        <taxon>fabids</taxon>
        <taxon>Rosales</taxon>
        <taxon>Moraceae</taxon>
        <taxon>Ficeae</taxon>
        <taxon>Ficus</taxon>
    </lineage>
</organism>
<name>A0AA88CLM8_FICCA</name>
<evidence type="ECO:0000313" key="1">
    <source>
        <dbReference type="EMBL" id="GMN21371.1"/>
    </source>
</evidence>
<reference evidence="1" key="1">
    <citation type="submission" date="2023-07" db="EMBL/GenBank/DDBJ databases">
        <title>draft genome sequence of fig (Ficus carica).</title>
        <authorList>
            <person name="Takahashi T."/>
            <person name="Nishimura K."/>
        </authorList>
    </citation>
    <scope>NUCLEOTIDE SEQUENCE</scope>
</reference>
<accession>A0AA88CLM8</accession>